<dbReference type="STRING" id="1163617.SCD_n01412"/>
<dbReference type="InterPro" id="IPR003018">
    <property type="entry name" value="GAF"/>
</dbReference>
<evidence type="ECO:0000259" key="3">
    <source>
        <dbReference type="PROSITE" id="PS50883"/>
    </source>
</evidence>
<dbReference type="Gene3D" id="3.30.450.20">
    <property type="entry name" value="PAS domain"/>
    <property type="match status" value="1"/>
</dbReference>
<dbReference type="OrthoDB" id="9813903at2"/>
<dbReference type="eggNOG" id="COG2199">
    <property type="taxonomic scope" value="Bacteria"/>
</dbReference>
<dbReference type="eggNOG" id="COG2203">
    <property type="taxonomic scope" value="Bacteria"/>
</dbReference>
<protein>
    <submittedName>
        <fullName evidence="5">PAS sensor diguanylate cyclase and phophodiesterase</fullName>
    </submittedName>
</protein>
<dbReference type="PROSITE" id="PS50113">
    <property type="entry name" value="PAC"/>
    <property type="match status" value="1"/>
</dbReference>
<dbReference type="PANTHER" id="PTHR44757">
    <property type="entry name" value="DIGUANYLATE CYCLASE DGCP"/>
    <property type="match status" value="1"/>
</dbReference>
<dbReference type="SUPFAM" id="SSF55781">
    <property type="entry name" value="GAF domain-like"/>
    <property type="match status" value="1"/>
</dbReference>
<dbReference type="InterPro" id="IPR000700">
    <property type="entry name" value="PAS-assoc_C"/>
</dbReference>
<dbReference type="Pfam" id="PF08448">
    <property type="entry name" value="PAS_4"/>
    <property type="match status" value="1"/>
</dbReference>
<dbReference type="InterPro" id="IPR000014">
    <property type="entry name" value="PAS"/>
</dbReference>
<dbReference type="EMBL" id="AP013066">
    <property type="protein sequence ID" value="BAN35238.1"/>
    <property type="molecule type" value="Genomic_DNA"/>
</dbReference>
<dbReference type="InterPro" id="IPR029016">
    <property type="entry name" value="GAF-like_dom_sf"/>
</dbReference>
<sequence>MNKRLEISLDQLVIKLRDELYDRDQQIALFKEVVAAVRERLDLETIFRMVAAFAQGLIKAETVLIPVLDENCSTYTYRAGYGLHAEEIVGESLDLNMGICGWVWKHQRPWWRGVLNELSAEECNKWEKEVGSVILVPLVGRNHFLGGIAGINKIGGGDFDQRDLDLLTLLASQIATAIDNNNLIVQLENANQALFSEKEKVLVTLSSIGDAVITTDIQGRIEYLNLVAEKLFATQLDEASAKQLAELGTLLFEDSRLPANDLVAHCLREGRLSPAFRTLILVGLDGRELFIEPTAAPIRGHDGQASGVVLIFRDVSQARELAQQLSYQTTHDALTGLLNRHEFEYQVKQAIRDAQVSGREHSLLHLDVDQFKVINDTCGHVAGDELLKLYTIQLSGLLRQGDVLARVGGDEFGLLLENCSVKQALHIAGKIQDVTQCFRFVWGGSTFSIGISIGLIGIDRESESVMSVLSRVDAACHMAKEVGRNNIYVHDEEDQALHARHGEMQWTPRISKALEEQRMVLYYQPIARSDALADLSSHYEILIRMLDESGNLIPPGNFLPAAERYNLIATIDRWVISTYFRWLAEHPAHLKALEFGSVNLSGRSLGDAGCLIHIENQLKEFAIPAEKICFEITETEAIGNLVKAQYFIERLKSHGCSFALDDFGSGLSSYAYLKNLPVDFLKIDGVFVKDIASDPTNHAMVESINHIGHVMGRKTIAEFVENQAIVKILGELGVDYMQGYGIAKPRPLGELG</sequence>
<dbReference type="Pfam" id="PF00563">
    <property type="entry name" value="EAL"/>
    <property type="match status" value="1"/>
</dbReference>
<dbReference type="NCBIfam" id="TIGR00229">
    <property type="entry name" value="sensory_box"/>
    <property type="match status" value="1"/>
</dbReference>
<dbReference type="Gene3D" id="3.30.450.40">
    <property type="match status" value="1"/>
</dbReference>
<dbReference type="InterPro" id="IPR001633">
    <property type="entry name" value="EAL_dom"/>
</dbReference>
<dbReference type="CDD" id="cd01948">
    <property type="entry name" value="EAL"/>
    <property type="match status" value="1"/>
</dbReference>
<feature type="domain" description="GGDEF" evidence="4">
    <location>
        <begin position="359"/>
        <end position="492"/>
    </location>
</feature>
<dbReference type="InterPro" id="IPR029787">
    <property type="entry name" value="Nucleotide_cyclase"/>
</dbReference>
<dbReference type="PROSITE" id="PS50887">
    <property type="entry name" value="GGDEF"/>
    <property type="match status" value="1"/>
</dbReference>
<feature type="domain" description="PAC" evidence="2">
    <location>
        <begin position="275"/>
        <end position="327"/>
    </location>
</feature>
<organism evidence="5 6">
    <name type="scientific">Sulfuricella denitrificans (strain DSM 22764 / NBRC 105220 / skB26)</name>
    <dbReference type="NCBI Taxonomy" id="1163617"/>
    <lineage>
        <taxon>Bacteria</taxon>
        <taxon>Pseudomonadati</taxon>
        <taxon>Pseudomonadota</taxon>
        <taxon>Betaproteobacteria</taxon>
        <taxon>Nitrosomonadales</taxon>
        <taxon>Sulfuricellaceae</taxon>
        <taxon>Sulfuricella</taxon>
    </lineage>
</organism>
<feature type="domain" description="PAS" evidence="1">
    <location>
        <begin position="197"/>
        <end position="270"/>
    </location>
</feature>
<dbReference type="InterPro" id="IPR000160">
    <property type="entry name" value="GGDEF_dom"/>
</dbReference>
<dbReference type="PANTHER" id="PTHR44757:SF4">
    <property type="entry name" value="DIGUANYLATE CYCLASE DGCE-RELATED"/>
    <property type="match status" value="1"/>
</dbReference>
<dbReference type="SMART" id="SM00065">
    <property type="entry name" value="GAF"/>
    <property type="match status" value="1"/>
</dbReference>
<dbReference type="CDD" id="cd00130">
    <property type="entry name" value="PAS"/>
    <property type="match status" value="1"/>
</dbReference>
<dbReference type="eggNOG" id="COG3290">
    <property type="taxonomic scope" value="Bacteria"/>
</dbReference>
<name>S6AC40_SULDS</name>
<dbReference type="SMART" id="SM00267">
    <property type="entry name" value="GGDEF"/>
    <property type="match status" value="1"/>
</dbReference>
<dbReference type="InterPro" id="IPR035919">
    <property type="entry name" value="EAL_sf"/>
</dbReference>
<gene>
    <name evidence="5" type="ORF">SCD_n01412</name>
</gene>
<dbReference type="Gene3D" id="3.20.20.450">
    <property type="entry name" value="EAL domain"/>
    <property type="match status" value="1"/>
</dbReference>
<dbReference type="SUPFAM" id="SSF55073">
    <property type="entry name" value="Nucleotide cyclase"/>
    <property type="match status" value="1"/>
</dbReference>
<dbReference type="CDD" id="cd01949">
    <property type="entry name" value="GGDEF"/>
    <property type="match status" value="1"/>
</dbReference>
<dbReference type="InterPro" id="IPR052155">
    <property type="entry name" value="Biofilm_reg_signaling"/>
</dbReference>
<evidence type="ECO:0000313" key="6">
    <source>
        <dbReference type="Proteomes" id="UP000015559"/>
    </source>
</evidence>
<evidence type="ECO:0000259" key="2">
    <source>
        <dbReference type="PROSITE" id="PS50113"/>
    </source>
</evidence>
<dbReference type="InterPro" id="IPR043128">
    <property type="entry name" value="Rev_trsase/Diguanyl_cyclase"/>
</dbReference>
<dbReference type="AlphaFoldDB" id="S6AC40"/>
<dbReference type="PROSITE" id="PS50883">
    <property type="entry name" value="EAL"/>
    <property type="match status" value="1"/>
</dbReference>
<dbReference type="Proteomes" id="UP000015559">
    <property type="component" value="Chromosome"/>
</dbReference>
<dbReference type="PROSITE" id="PS50112">
    <property type="entry name" value="PAS"/>
    <property type="match status" value="1"/>
</dbReference>
<dbReference type="InterPro" id="IPR035965">
    <property type="entry name" value="PAS-like_dom_sf"/>
</dbReference>
<evidence type="ECO:0000259" key="1">
    <source>
        <dbReference type="PROSITE" id="PS50112"/>
    </source>
</evidence>
<dbReference type="SUPFAM" id="SSF55785">
    <property type="entry name" value="PYP-like sensor domain (PAS domain)"/>
    <property type="match status" value="1"/>
</dbReference>
<keyword evidence="6" id="KW-1185">Reference proteome</keyword>
<dbReference type="Pfam" id="PF13492">
    <property type="entry name" value="GAF_3"/>
    <property type="match status" value="1"/>
</dbReference>
<dbReference type="NCBIfam" id="TIGR00254">
    <property type="entry name" value="GGDEF"/>
    <property type="match status" value="1"/>
</dbReference>
<reference evidence="5 6" key="1">
    <citation type="journal article" date="2012" name="Appl. Environ. Microbiol.">
        <title>Draft genome sequence of a psychrotolerant sulfur-oxidizing bacterium, Sulfuricella denitrificans skB26, and proteomic insights into cold adaptation.</title>
        <authorList>
            <person name="Watanabe T."/>
            <person name="Kojima H."/>
            <person name="Fukui M."/>
        </authorList>
    </citation>
    <scope>NUCLEOTIDE SEQUENCE [LARGE SCALE GENOMIC DNA]</scope>
    <source>
        <strain evidence="6">skB26</strain>
    </source>
</reference>
<feature type="domain" description="EAL" evidence="3">
    <location>
        <begin position="503"/>
        <end position="752"/>
    </location>
</feature>
<dbReference type="Gene3D" id="3.30.70.270">
    <property type="match status" value="1"/>
</dbReference>
<dbReference type="SMART" id="SM00052">
    <property type="entry name" value="EAL"/>
    <property type="match status" value="1"/>
</dbReference>
<dbReference type="SUPFAM" id="SSF141868">
    <property type="entry name" value="EAL domain-like"/>
    <property type="match status" value="1"/>
</dbReference>
<dbReference type="eggNOG" id="COG2200">
    <property type="taxonomic scope" value="Bacteria"/>
</dbReference>
<dbReference type="InterPro" id="IPR013656">
    <property type="entry name" value="PAS_4"/>
</dbReference>
<dbReference type="HOGENOM" id="CLU_000445_70_54_4"/>
<proteinExistence type="predicted"/>
<evidence type="ECO:0000259" key="4">
    <source>
        <dbReference type="PROSITE" id="PS50887"/>
    </source>
</evidence>
<dbReference type="Pfam" id="PF00990">
    <property type="entry name" value="GGDEF"/>
    <property type="match status" value="1"/>
</dbReference>
<dbReference type="KEGG" id="sdr:SCD_n01412"/>
<accession>S6AC40</accession>
<evidence type="ECO:0000313" key="5">
    <source>
        <dbReference type="EMBL" id="BAN35238.1"/>
    </source>
</evidence>
<dbReference type="RefSeq" id="WP_009205808.1">
    <property type="nucleotide sequence ID" value="NC_022357.1"/>
</dbReference>